<proteinExistence type="predicted"/>
<dbReference type="PANTHER" id="PTHR37833">
    <property type="entry name" value="LIPOPROTEIN-RELATED"/>
    <property type="match status" value="1"/>
</dbReference>
<dbReference type="OrthoDB" id="215317at2"/>
<dbReference type="Gene3D" id="2.60.40.10">
    <property type="entry name" value="Immunoglobulins"/>
    <property type="match status" value="1"/>
</dbReference>
<evidence type="ECO:0008006" key="3">
    <source>
        <dbReference type="Google" id="ProtNLM"/>
    </source>
</evidence>
<evidence type="ECO:0000313" key="2">
    <source>
        <dbReference type="Proteomes" id="UP000317093"/>
    </source>
</evidence>
<keyword evidence="2" id="KW-1185">Reference proteome</keyword>
<sequence>MKFWVTVISATVVLTGLATALSVWNPDLREAPQTTAATPGEATGPQPRLVPETTFENLTNVPQMKKGESVFKVTNEGEATLELTKGPKKCTCSESFVETTTLQPGESTNFTLKWDTQDRIGSHSLWADLMSNDPEMPKLRFSVNLDIRPEVLVEPSSINFGTVTEGRNVEQAVDIYSTLKEDLEVTKPVISSKGFAVKLVPIPKEKMESLGAKSGKRAIVSVADKLPVGFFEETLGVDTNAEGEPHRSVTINGRCEGAITLLPTQINFKMVPQETGTEKRVDIFARDLGDDGPLKVTNVEPKFLKYKLEQDGDFKSRWKLLVSVPTEAPSGPFTGRVVISDDKGKELIIIRVAGAVSDAKVAGT</sequence>
<gene>
    <name evidence="1" type="ORF">Pan216_32040</name>
</gene>
<dbReference type="Proteomes" id="UP000317093">
    <property type="component" value="Chromosome"/>
</dbReference>
<dbReference type="PANTHER" id="PTHR37833:SF1">
    <property type="entry name" value="SIGNAL PEPTIDE PROTEIN"/>
    <property type="match status" value="1"/>
</dbReference>
<reference evidence="1 2" key="1">
    <citation type="submission" date="2019-02" db="EMBL/GenBank/DDBJ databases">
        <title>Deep-cultivation of Planctomycetes and their phenomic and genomic characterization uncovers novel biology.</title>
        <authorList>
            <person name="Wiegand S."/>
            <person name="Jogler M."/>
            <person name="Boedeker C."/>
            <person name="Pinto D."/>
            <person name="Vollmers J."/>
            <person name="Rivas-Marin E."/>
            <person name="Kohn T."/>
            <person name="Peeters S.H."/>
            <person name="Heuer A."/>
            <person name="Rast P."/>
            <person name="Oberbeckmann S."/>
            <person name="Bunk B."/>
            <person name="Jeske O."/>
            <person name="Meyerdierks A."/>
            <person name="Storesund J.E."/>
            <person name="Kallscheuer N."/>
            <person name="Luecker S."/>
            <person name="Lage O.M."/>
            <person name="Pohl T."/>
            <person name="Merkel B.J."/>
            <person name="Hornburger P."/>
            <person name="Mueller R.-W."/>
            <person name="Bruemmer F."/>
            <person name="Labrenz M."/>
            <person name="Spormann A.M."/>
            <person name="Op den Camp H."/>
            <person name="Overmann J."/>
            <person name="Amann R."/>
            <person name="Jetten M.S.M."/>
            <person name="Mascher T."/>
            <person name="Medema M.H."/>
            <person name="Devos D.P."/>
            <person name="Kaster A.-K."/>
            <person name="Ovreas L."/>
            <person name="Rohde M."/>
            <person name="Galperin M.Y."/>
            <person name="Jogler C."/>
        </authorList>
    </citation>
    <scope>NUCLEOTIDE SEQUENCE [LARGE SCALE GENOMIC DNA]</scope>
    <source>
        <strain evidence="1 2">Pan216</strain>
    </source>
</reference>
<dbReference type="RefSeq" id="WP_145259016.1">
    <property type="nucleotide sequence ID" value="NZ_CP036279.1"/>
</dbReference>
<dbReference type="Pfam" id="PF07610">
    <property type="entry name" value="DUF1573"/>
    <property type="match status" value="1"/>
</dbReference>
<evidence type="ECO:0000313" key="1">
    <source>
        <dbReference type="EMBL" id="QDU62337.1"/>
    </source>
</evidence>
<organism evidence="1 2">
    <name type="scientific">Kolteria novifilia</name>
    <dbReference type="NCBI Taxonomy" id="2527975"/>
    <lineage>
        <taxon>Bacteria</taxon>
        <taxon>Pseudomonadati</taxon>
        <taxon>Planctomycetota</taxon>
        <taxon>Planctomycetia</taxon>
        <taxon>Kolteriales</taxon>
        <taxon>Kolteriaceae</taxon>
        <taxon>Kolteria</taxon>
    </lineage>
</organism>
<protein>
    <recommendedName>
        <fullName evidence="3">DUF1573 domain-containing protein</fullName>
    </recommendedName>
</protein>
<dbReference type="KEGG" id="knv:Pan216_32040"/>
<accession>A0A518B5T1</accession>
<dbReference type="InterPro" id="IPR013783">
    <property type="entry name" value="Ig-like_fold"/>
</dbReference>
<name>A0A518B5T1_9BACT</name>
<dbReference type="EMBL" id="CP036279">
    <property type="protein sequence ID" value="QDU62337.1"/>
    <property type="molecule type" value="Genomic_DNA"/>
</dbReference>
<dbReference type="InterPro" id="IPR011467">
    <property type="entry name" value="DUF1573"/>
</dbReference>
<dbReference type="AlphaFoldDB" id="A0A518B5T1"/>